<dbReference type="eggNOG" id="COG0789">
    <property type="taxonomic scope" value="Bacteria"/>
</dbReference>
<reference evidence="3" key="2">
    <citation type="submission" date="2015-10" db="EMBL/GenBank/DDBJ databases">
        <title>Improved Draft Genome Sequence of Clostridium pasteurianum Strain ATCC 6013 (DSM 525) Using a Hybrid Next-Generation Sequencing Approach.</title>
        <authorList>
            <person name="Pyne M.E."/>
            <person name="Utturkar S.M."/>
            <person name="Brown S.D."/>
            <person name="Moo-Young M."/>
            <person name="Chung D.A."/>
            <person name="Chou P.C."/>
        </authorList>
    </citation>
    <scope>NUCLEOTIDE SEQUENCE</scope>
    <source>
        <strain evidence="3">ATCC 6013</strain>
    </source>
</reference>
<gene>
    <name evidence="2" type="ORF">CLPA_c15610</name>
    <name evidence="3" type="ORF">CP6013_01616</name>
</gene>
<feature type="domain" description="TipAS antibiotic-recognition" evidence="1">
    <location>
        <begin position="22"/>
        <end position="135"/>
    </location>
</feature>
<evidence type="ECO:0000313" key="2">
    <source>
        <dbReference type="EMBL" id="AJA51624.1"/>
    </source>
</evidence>
<evidence type="ECO:0000313" key="5">
    <source>
        <dbReference type="Proteomes" id="UP000030905"/>
    </source>
</evidence>
<dbReference type="KEGG" id="cpat:CLPA_c15610"/>
<dbReference type="RefSeq" id="WP_003447172.1">
    <property type="nucleotide sequence ID" value="NZ_ANZB01000014.1"/>
</dbReference>
<dbReference type="PATRIC" id="fig|1262449.3.peg.3356"/>
<dbReference type="Proteomes" id="UP000030905">
    <property type="component" value="Chromosome"/>
</dbReference>
<organism evidence="2 5">
    <name type="scientific">Clostridium pasteurianum DSM 525 = ATCC 6013</name>
    <dbReference type="NCBI Taxonomy" id="1262449"/>
    <lineage>
        <taxon>Bacteria</taxon>
        <taxon>Bacillati</taxon>
        <taxon>Bacillota</taxon>
        <taxon>Clostridia</taxon>
        <taxon>Eubacteriales</taxon>
        <taxon>Clostridiaceae</taxon>
        <taxon>Clostridium</taxon>
    </lineage>
</organism>
<sequence>MKGDEVFTLFDKLYIEAYKKEHGKEVEKIYKNNIYKEIYKNVSKYTKQDWQNLKERLNYIYEDMIVLMDRDPGSVSVQALVEELRKYYSDSFYKCDLIMFRALGRLYIEDKSFREKINHKKDGLAEFLSEAIEIYCDIHENRL</sequence>
<dbReference type="InterPro" id="IPR036244">
    <property type="entry name" value="TipA-like_antibiotic-bd"/>
</dbReference>
<accession>A0A0H3J1A3</accession>
<dbReference type="Proteomes" id="UP000028042">
    <property type="component" value="Unassembled WGS sequence"/>
</dbReference>
<proteinExistence type="predicted"/>
<evidence type="ECO:0000259" key="1">
    <source>
        <dbReference type="Pfam" id="PF07739"/>
    </source>
</evidence>
<name>A0A0H3J1A3_CLOPA</name>
<dbReference type="InterPro" id="IPR012925">
    <property type="entry name" value="TipAS_dom"/>
</dbReference>
<evidence type="ECO:0000313" key="3">
    <source>
        <dbReference type="EMBL" id="KRU12369.1"/>
    </source>
</evidence>
<dbReference type="EMBL" id="CP009268">
    <property type="protein sequence ID" value="AJA51624.1"/>
    <property type="molecule type" value="Genomic_DNA"/>
</dbReference>
<dbReference type="AlphaFoldDB" id="A0A0H3J1A3"/>
<dbReference type="GeneID" id="93073732"/>
<reference evidence="3 4" key="3">
    <citation type="journal article" name="Genome Announc.">
        <title>Improved Draft Genome Sequence of Clostridium pasteurianum Strain ATCC 6013 (DSM 525) Using a Hybrid Next-Generation Sequencing Approach.</title>
        <authorList>
            <person name="Pyne M.E."/>
            <person name="Utturkar S."/>
            <person name="Brown S.D."/>
            <person name="Moo-Young M."/>
            <person name="Chung D.A."/>
            <person name="Chou C.P."/>
        </authorList>
    </citation>
    <scope>NUCLEOTIDE SEQUENCE [LARGE SCALE GENOMIC DNA]</scope>
    <source>
        <strain evidence="3 4">ATCC 6013</strain>
    </source>
</reference>
<dbReference type="SUPFAM" id="SSF89082">
    <property type="entry name" value="Antibiotic binding domain of TipA-like multidrug resistance regulators"/>
    <property type="match status" value="1"/>
</dbReference>
<evidence type="ECO:0000313" key="4">
    <source>
        <dbReference type="Proteomes" id="UP000028042"/>
    </source>
</evidence>
<dbReference type="EMBL" id="JPGY02000001">
    <property type="protein sequence ID" value="KRU12369.1"/>
    <property type="molecule type" value="Genomic_DNA"/>
</dbReference>
<reference evidence="2 5" key="1">
    <citation type="journal article" date="2015" name="Genome Announc.">
        <title>Complete Genome Sequence of the Nitrogen-Fixing and Solvent-Producing Clostridium pasteurianum DSM 525.</title>
        <authorList>
            <person name="Poehlein A."/>
            <person name="Grosse-Honebrink A."/>
            <person name="Zhang Y."/>
            <person name="Minton N.P."/>
            <person name="Daniel R."/>
        </authorList>
    </citation>
    <scope>NUCLEOTIDE SEQUENCE [LARGE SCALE GENOMIC DNA]</scope>
    <source>
        <strain evidence="2">DSM 525</strain>
        <strain evidence="5">DSM 525 / ATCC 6013</strain>
    </source>
</reference>
<protein>
    <submittedName>
        <fullName evidence="3">TipAS antibiotic-recognition domain-containing protein</fullName>
    </submittedName>
</protein>
<keyword evidence="5" id="KW-1185">Reference proteome</keyword>
<dbReference type="Gene3D" id="1.10.490.50">
    <property type="entry name" value="Antibiotic binding domain of TipA-like multidrug resistance regulators"/>
    <property type="match status" value="1"/>
</dbReference>
<dbReference type="KEGG" id="cpae:CPAST_c15610"/>
<dbReference type="Pfam" id="PF07739">
    <property type="entry name" value="TipAS"/>
    <property type="match status" value="1"/>
</dbReference>